<evidence type="ECO:0000313" key="1">
    <source>
        <dbReference type="EMBL" id="MCF3940704.1"/>
    </source>
</evidence>
<dbReference type="EMBL" id="JAKGCU010000024">
    <property type="protein sequence ID" value="MCF3940704.1"/>
    <property type="molecule type" value="Genomic_DNA"/>
</dbReference>
<evidence type="ECO:0000313" key="2">
    <source>
        <dbReference type="Proteomes" id="UP001108089"/>
    </source>
</evidence>
<protein>
    <submittedName>
        <fullName evidence="1">Uncharacterized protein</fullName>
    </submittedName>
</protein>
<accession>A0ABS9DQ38</accession>
<proteinExistence type="predicted"/>
<name>A0ABS9DQ38_9ACTN</name>
<keyword evidence="2" id="KW-1185">Reference proteome</keyword>
<dbReference type="RefSeq" id="WP_235725448.1">
    <property type="nucleotide sequence ID" value="NZ_JAKGCU010000024.1"/>
</dbReference>
<organism evidence="1 2">
    <name type="scientific">Gordonia tangerina</name>
    <dbReference type="NCBI Taxonomy" id="2911060"/>
    <lineage>
        <taxon>Bacteria</taxon>
        <taxon>Bacillati</taxon>
        <taxon>Actinomycetota</taxon>
        <taxon>Actinomycetes</taxon>
        <taxon>Mycobacteriales</taxon>
        <taxon>Gordoniaceae</taxon>
        <taxon>Gordonia</taxon>
    </lineage>
</organism>
<gene>
    <name evidence="1" type="ORF">L1892_20240</name>
</gene>
<reference evidence="1" key="1">
    <citation type="submission" date="2022-01" db="EMBL/GenBank/DDBJ databases">
        <title>Gordonia xiamenensis sp. nov., isolated from surface seawater in Xiamen.</title>
        <authorList>
            <person name="He Y.F."/>
        </authorList>
    </citation>
    <scope>NUCLEOTIDE SEQUENCE</scope>
    <source>
        <strain evidence="1">GW1C4-4</strain>
    </source>
</reference>
<comment type="caution">
    <text evidence="1">The sequence shown here is derived from an EMBL/GenBank/DDBJ whole genome shotgun (WGS) entry which is preliminary data.</text>
</comment>
<dbReference type="Proteomes" id="UP001108089">
    <property type="component" value="Unassembled WGS sequence"/>
</dbReference>
<sequence>MTIELFPRCALPGCANPTDAQGHPCSQCLRDFGGLLRHNPAGQALSATAEAARDRLAGQRDTDIDAGIQGKPGQICWLCDQRRTCTRVADRWECRTCRHITG</sequence>